<dbReference type="AlphaFoldDB" id="A0A8S3RNC7"/>
<dbReference type="PANTHER" id="PTHR12890:SF0">
    <property type="entry name" value="PROTEIN-L-HISTIDINE N-PROS-METHYLTRANSFERASE"/>
    <property type="match status" value="1"/>
</dbReference>
<feature type="chain" id="PRO_5035802679" evidence="1">
    <location>
        <begin position="26"/>
        <end position="359"/>
    </location>
</feature>
<feature type="signal peptide" evidence="1">
    <location>
        <begin position="1"/>
        <end position="25"/>
    </location>
</feature>
<reference evidence="2" key="1">
    <citation type="submission" date="2021-03" db="EMBL/GenBank/DDBJ databases">
        <authorList>
            <person name="Bekaert M."/>
        </authorList>
    </citation>
    <scope>NUCLEOTIDE SEQUENCE</scope>
</reference>
<dbReference type="GO" id="GO:0032259">
    <property type="term" value="P:methylation"/>
    <property type="evidence" value="ECO:0007669"/>
    <property type="project" value="UniProtKB-KW"/>
</dbReference>
<dbReference type="Pfam" id="PF05219">
    <property type="entry name" value="DREV"/>
    <property type="match status" value="2"/>
</dbReference>
<name>A0A8S3RNC7_MYTED</name>
<protein>
    <submittedName>
        <fullName evidence="2">Methyltransferase-like protein 9</fullName>
    </submittedName>
</protein>
<comment type="caution">
    <text evidence="2">The sequence shown here is derived from an EMBL/GenBank/DDBJ whole genome shotgun (WGS) entry which is preliminary data.</text>
</comment>
<keyword evidence="3" id="KW-1185">Reference proteome</keyword>
<evidence type="ECO:0000256" key="1">
    <source>
        <dbReference type="SAM" id="SignalP"/>
    </source>
</evidence>
<sequence>MNLSIYLGCVLIELLTAVNIRMSQAADQIPGIGHIRSPLLRSVYNKMREDEKQKNNPHDDWYTVDLSKVPEEICAKFLQFNQDEETSQFLNQCYEKSDWLFTQLGHSFCKSVLGWFMSSTSINGLLKRGSMFVFSKDQLRQMLHVAPDRKGNRLLDLGAGDGMVTDIMAIDHLTGVGDGMVTDIMAIDHLTGAGDGMVTDIMAEFYNVVDSTEMSPTMVWRLKEKGFNVIPVDTWDNGAVTYDLIGCLNLLDRCDKPMRILQSIHRLLTPTGRAIVAVVLPFEPYVEFNSSDHKPIESLLIKGKTFEEQAASFITDVFQPLGFFVEHFTRLPYLCEGDLNQSFFVLNDAVFVLKLKDKG</sequence>
<dbReference type="SUPFAM" id="SSF53335">
    <property type="entry name" value="S-adenosyl-L-methionine-dependent methyltransferases"/>
    <property type="match status" value="2"/>
</dbReference>
<accession>A0A8S3RNC7</accession>
<keyword evidence="2" id="KW-0489">Methyltransferase</keyword>
<proteinExistence type="predicted"/>
<evidence type="ECO:0000313" key="3">
    <source>
        <dbReference type="Proteomes" id="UP000683360"/>
    </source>
</evidence>
<evidence type="ECO:0000313" key="2">
    <source>
        <dbReference type="EMBL" id="CAG2208250.1"/>
    </source>
</evidence>
<dbReference type="EMBL" id="CAJPWZ010001104">
    <property type="protein sequence ID" value="CAG2208250.1"/>
    <property type="molecule type" value="Genomic_DNA"/>
</dbReference>
<dbReference type="Proteomes" id="UP000683360">
    <property type="component" value="Unassembled WGS sequence"/>
</dbReference>
<dbReference type="Gene3D" id="3.40.50.150">
    <property type="entry name" value="Vaccinia Virus protein VP39"/>
    <property type="match status" value="1"/>
</dbReference>
<dbReference type="GO" id="GO:0106370">
    <property type="term" value="F:protein-L-histidine N-pros-methyltransferase activity"/>
    <property type="evidence" value="ECO:0007669"/>
    <property type="project" value="InterPro"/>
</dbReference>
<dbReference type="PANTHER" id="PTHR12890">
    <property type="entry name" value="DREV PROTEIN"/>
    <property type="match status" value="1"/>
</dbReference>
<dbReference type="OrthoDB" id="199041at2759"/>
<dbReference type="InterPro" id="IPR029063">
    <property type="entry name" value="SAM-dependent_MTases_sf"/>
</dbReference>
<organism evidence="2 3">
    <name type="scientific">Mytilus edulis</name>
    <name type="common">Blue mussel</name>
    <dbReference type="NCBI Taxonomy" id="6550"/>
    <lineage>
        <taxon>Eukaryota</taxon>
        <taxon>Metazoa</taxon>
        <taxon>Spiralia</taxon>
        <taxon>Lophotrochozoa</taxon>
        <taxon>Mollusca</taxon>
        <taxon>Bivalvia</taxon>
        <taxon>Autobranchia</taxon>
        <taxon>Pteriomorphia</taxon>
        <taxon>Mytilida</taxon>
        <taxon>Mytiloidea</taxon>
        <taxon>Mytilidae</taxon>
        <taxon>Mytilinae</taxon>
        <taxon>Mytilus</taxon>
    </lineage>
</organism>
<keyword evidence="2" id="KW-0808">Transferase</keyword>
<dbReference type="InterPro" id="IPR007884">
    <property type="entry name" value="METL9"/>
</dbReference>
<gene>
    <name evidence="2" type="ORF">MEDL_22391</name>
</gene>
<keyword evidence="1" id="KW-0732">Signal</keyword>